<evidence type="ECO:0000256" key="1">
    <source>
        <dbReference type="SAM" id="MobiDB-lite"/>
    </source>
</evidence>
<feature type="region of interest" description="Disordered" evidence="1">
    <location>
        <begin position="18"/>
        <end position="50"/>
    </location>
</feature>
<feature type="compositionally biased region" description="Polar residues" evidence="1">
    <location>
        <begin position="32"/>
        <end position="50"/>
    </location>
</feature>
<dbReference type="Proteomes" id="UP001281614">
    <property type="component" value="Unassembled WGS sequence"/>
</dbReference>
<evidence type="ECO:0000313" key="2">
    <source>
        <dbReference type="EMBL" id="KAK2749067.1"/>
    </source>
</evidence>
<accession>A0AAE0D3V7</accession>
<name>A0AAE0D3V7_COLKA</name>
<proteinExistence type="predicted"/>
<comment type="caution">
    <text evidence="2">The sequence shown here is derived from an EMBL/GenBank/DDBJ whole genome shotgun (WGS) entry which is preliminary data.</text>
</comment>
<dbReference type="EMBL" id="VYYT01000278">
    <property type="protein sequence ID" value="KAK2749067.1"/>
    <property type="molecule type" value="Genomic_DNA"/>
</dbReference>
<evidence type="ECO:0000313" key="3">
    <source>
        <dbReference type="Proteomes" id="UP001281614"/>
    </source>
</evidence>
<sequence length="167" mass="18395">MATDPTRALMVLSISVRHQCHTSSTEQRRSSDPGSQSEPIKTTGNDSVPNSFAARACQQRRHNAISRHLGAPVSHQAIRIGPDHANPSTCSRKSCVRSNAKWPVLALFDMCPERANRAIRSMTRLHIHMSCQQSPSSKGVFTTSTSHPLCHFVRSCVAILHFSPQTN</sequence>
<dbReference type="AlphaFoldDB" id="A0AAE0D3V7"/>
<gene>
    <name evidence="2" type="ORF">CKAH01_06564</name>
</gene>
<keyword evidence="3" id="KW-1185">Reference proteome</keyword>
<reference evidence="2" key="1">
    <citation type="submission" date="2023-02" db="EMBL/GenBank/DDBJ databases">
        <title>Colletotrichum kahawae CIFC_Que2 genome sequencing and assembly.</title>
        <authorList>
            <person name="Baroncelli R."/>
        </authorList>
    </citation>
    <scope>NUCLEOTIDE SEQUENCE</scope>
    <source>
        <strain evidence="2">CIFC_Que2</strain>
    </source>
</reference>
<organism evidence="2 3">
    <name type="scientific">Colletotrichum kahawae</name>
    <name type="common">Coffee berry disease fungus</name>
    <dbReference type="NCBI Taxonomy" id="34407"/>
    <lineage>
        <taxon>Eukaryota</taxon>
        <taxon>Fungi</taxon>
        <taxon>Dikarya</taxon>
        <taxon>Ascomycota</taxon>
        <taxon>Pezizomycotina</taxon>
        <taxon>Sordariomycetes</taxon>
        <taxon>Hypocreomycetidae</taxon>
        <taxon>Glomerellales</taxon>
        <taxon>Glomerellaceae</taxon>
        <taxon>Colletotrichum</taxon>
        <taxon>Colletotrichum gloeosporioides species complex</taxon>
    </lineage>
</organism>
<protein>
    <submittedName>
        <fullName evidence="2">Uncharacterized protein</fullName>
    </submittedName>
</protein>